<evidence type="ECO:0000313" key="6">
    <source>
        <dbReference type="WBParaSite" id="GPUH_0001990701-mRNA-1"/>
    </source>
</evidence>
<dbReference type="InterPro" id="IPR011709">
    <property type="entry name" value="DEAD-box_helicase_OB_fold"/>
</dbReference>
<dbReference type="OrthoDB" id="5973952at2759"/>
<feature type="region of interest" description="Disordered" evidence="1">
    <location>
        <begin position="68"/>
        <end position="108"/>
    </location>
</feature>
<protein>
    <submittedName>
        <fullName evidence="6 7">OB_NTP_bind domain-containing protein</fullName>
    </submittedName>
</protein>
<accession>A0A183EGW8</accession>
<feature type="domain" description="DEAD-box helicase OB fold" evidence="2">
    <location>
        <begin position="3"/>
        <end position="37"/>
    </location>
</feature>
<name>A0A183EGW8_9BILA</name>
<evidence type="ECO:0000313" key="5">
    <source>
        <dbReference type="Proteomes" id="UP000271098"/>
    </source>
</evidence>
<dbReference type="EMBL" id="UYRT01089344">
    <property type="protein sequence ID" value="VDN34800.1"/>
    <property type="molecule type" value="Genomic_DNA"/>
</dbReference>
<reference evidence="3 5" key="2">
    <citation type="submission" date="2018-11" db="EMBL/GenBank/DDBJ databases">
        <authorList>
            <consortium name="Pathogen Informatics"/>
        </authorList>
    </citation>
    <scope>NUCLEOTIDE SEQUENCE [LARGE SCALE GENOMIC DNA]</scope>
</reference>
<proteinExistence type="predicted"/>
<dbReference type="Pfam" id="PF07717">
    <property type="entry name" value="OB_NTP_bind"/>
    <property type="match status" value="1"/>
</dbReference>
<dbReference type="WBParaSite" id="GPUH_0001990701-mRNA-1">
    <property type="protein sequence ID" value="GPUH_0001990701-mRNA-1"/>
    <property type="gene ID" value="GPUH_0001990701"/>
</dbReference>
<reference evidence="6 7" key="1">
    <citation type="submission" date="2016-06" db="UniProtKB">
        <authorList>
            <consortium name="WormBaseParasite"/>
        </authorList>
    </citation>
    <scope>IDENTIFICATION</scope>
</reference>
<dbReference type="WBParaSite" id="GPUH_0002023401-mRNA-1">
    <property type="protein sequence ID" value="GPUH_0002023401-mRNA-1"/>
    <property type="gene ID" value="GPUH_0002023401"/>
</dbReference>
<evidence type="ECO:0000313" key="3">
    <source>
        <dbReference type="EMBL" id="VDN34800.1"/>
    </source>
</evidence>
<organism evidence="7">
    <name type="scientific">Gongylonema pulchrum</name>
    <dbReference type="NCBI Taxonomy" id="637853"/>
    <lineage>
        <taxon>Eukaryota</taxon>
        <taxon>Metazoa</taxon>
        <taxon>Ecdysozoa</taxon>
        <taxon>Nematoda</taxon>
        <taxon>Chromadorea</taxon>
        <taxon>Rhabditida</taxon>
        <taxon>Spirurina</taxon>
        <taxon>Spiruromorpha</taxon>
        <taxon>Spiruroidea</taxon>
        <taxon>Gongylonematidae</taxon>
        <taxon>Gongylonema</taxon>
    </lineage>
</organism>
<evidence type="ECO:0000259" key="2">
    <source>
        <dbReference type="Pfam" id="PF07717"/>
    </source>
</evidence>
<evidence type="ECO:0000256" key="1">
    <source>
        <dbReference type="SAM" id="MobiDB-lite"/>
    </source>
</evidence>
<evidence type="ECO:0000313" key="7">
    <source>
        <dbReference type="WBParaSite" id="GPUH_0002023401-mRNA-1"/>
    </source>
</evidence>
<gene>
    <name evidence="3" type="ORF">GPUH_LOCUS19882</name>
    <name evidence="4" type="ORF">GPUH_LOCUS20208</name>
</gene>
<sequence>MGYMPDYVVYHELIMTVKEYMQCVTSVEAAWLAELGPMFYSLKEAGSTRIEKRLQSIRKARNMEEELKQASSELSGIERTARSPAGSTRIAEPGKVPASVRSSARFGM</sequence>
<keyword evidence="5" id="KW-1185">Reference proteome</keyword>
<dbReference type="AlphaFoldDB" id="A0A183EGW8"/>
<dbReference type="Proteomes" id="UP000271098">
    <property type="component" value="Unassembled WGS sequence"/>
</dbReference>
<dbReference type="EMBL" id="UYRT01089984">
    <property type="protein sequence ID" value="VDN35542.1"/>
    <property type="molecule type" value="Genomic_DNA"/>
</dbReference>
<evidence type="ECO:0000313" key="4">
    <source>
        <dbReference type="EMBL" id="VDN35542.1"/>
    </source>
</evidence>